<feature type="domain" description="Sec20 C-terminal" evidence="13">
    <location>
        <begin position="185"/>
        <end position="274"/>
    </location>
</feature>
<dbReference type="AlphaFoldDB" id="A0AAN7TKI0"/>
<dbReference type="GO" id="GO:0005789">
    <property type="term" value="C:endoplasmic reticulum membrane"/>
    <property type="evidence" value="ECO:0007669"/>
    <property type="project" value="UniProtKB-SubCell"/>
</dbReference>
<dbReference type="PANTHER" id="PTHR12825">
    <property type="entry name" value="BNIP1-RELATED"/>
    <property type="match status" value="1"/>
</dbReference>
<keyword evidence="8 12" id="KW-0472">Membrane</keyword>
<dbReference type="InterPro" id="IPR005606">
    <property type="entry name" value="Sec20"/>
</dbReference>
<accession>A0AAN7TKI0</accession>
<feature type="region of interest" description="Disordered" evidence="11">
    <location>
        <begin position="382"/>
        <end position="442"/>
    </location>
</feature>
<proteinExistence type="inferred from homology"/>
<dbReference type="GO" id="GO:0006890">
    <property type="term" value="P:retrograde vesicle-mediated transport, Golgi to endoplasmic reticulum"/>
    <property type="evidence" value="ECO:0007669"/>
    <property type="project" value="InterPro"/>
</dbReference>
<dbReference type="Pfam" id="PF03908">
    <property type="entry name" value="Sec20"/>
    <property type="match status" value="1"/>
</dbReference>
<keyword evidence="3 12" id="KW-0812">Transmembrane</keyword>
<evidence type="ECO:0000256" key="10">
    <source>
        <dbReference type="SAM" id="Coils"/>
    </source>
</evidence>
<feature type="compositionally biased region" description="Basic and acidic residues" evidence="11">
    <location>
        <begin position="382"/>
        <end position="406"/>
    </location>
</feature>
<evidence type="ECO:0000256" key="2">
    <source>
        <dbReference type="ARBA" id="ARBA00022448"/>
    </source>
</evidence>
<comment type="subcellular location">
    <subcellularLocation>
        <location evidence="1">Endoplasmic reticulum membrane</location>
        <topology evidence="1">Single-pass type IV membrane protein</topology>
    </subcellularLocation>
</comment>
<comment type="caution">
    <text evidence="14">The sequence shown here is derived from an EMBL/GenBank/DDBJ whole genome shotgun (WGS) entry which is preliminary data.</text>
</comment>
<evidence type="ECO:0000313" key="14">
    <source>
        <dbReference type="EMBL" id="KAK5113045.1"/>
    </source>
</evidence>
<evidence type="ECO:0000256" key="5">
    <source>
        <dbReference type="ARBA" id="ARBA00022892"/>
    </source>
</evidence>
<dbReference type="Proteomes" id="UP001310890">
    <property type="component" value="Unassembled WGS sequence"/>
</dbReference>
<feature type="region of interest" description="Disordered" evidence="11">
    <location>
        <begin position="78"/>
        <end position="129"/>
    </location>
</feature>
<feature type="transmembrane region" description="Helical" evidence="12">
    <location>
        <begin position="278"/>
        <end position="297"/>
    </location>
</feature>
<keyword evidence="7 10" id="KW-0175">Coiled coil</keyword>
<evidence type="ECO:0000313" key="15">
    <source>
        <dbReference type="Proteomes" id="UP001310890"/>
    </source>
</evidence>
<name>A0AAN7TKI0_9PEZI</name>
<evidence type="ECO:0000256" key="3">
    <source>
        <dbReference type="ARBA" id="ARBA00022692"/>
    </source>
</evidence>
<evidence type="ECO:0000256" key="7">
    <source>
        <dbReference type="ARBA" id="ARBA00023054"/>
    </source>
</evidence>
<protein>
    <recommendedName>
        <fullName evidence="13">Sec20 C-terminal domain-containing protein</fullName>
    </recommendedName>
</protein>
<dbReference type="InterPro" id="IPR056173">
    <property type="entry name" value="Sec20_C"/>
</dbReference>
<keyword evidence="6 12" id="KW-1133">Transmembrane helix</keyword>
<evidence type="ECO:0000256" key="6">
    <source>
        <dbReference type="ARBA" id="ARBA00022989"/>
    </source>
</evidence>
<evidence type="ECO:0000259" key="13">
    <source>
        <dbReference type="Pfam" id="PF03908"/>
    </source>
</evidence>
<keyword evidence="5" id="KW-0931">ER-Golgi transport</keyword>
<keyword evidence="4" id="KW-0256">Endoplasmic reticulum</keyword>
<dbReference type="GO" id="GO:0005484">
    <property type="term" value="F:SNAP receptor activity"/>
    <property type="evidence" value="ECO:0007669"/>
    <property type="project" value="InterPro"/>
</dbReference>
<gene>
    <name evidence="14" type="ORF">LTR62_003624</name>
</gene>
<evidence type="ECO:0000256" key="12">
    <source>
        <dbReference type="SAM" id="Phobius"/>
    </source>
</evidence>
<comment type="similarity">
    <text evidence="9">Belongs to the SEC20 family.</text>
</comment>
<keyword evidence="2" id="KW-0813">Transport</keyword>
<feature type="coiled-coil region" evidence="10">
    <location>
        <begin position="50"/>
        <end position="77"/>
    </location>
</feature>
<dbReference type="GO" id="GO:0031201">
    <property type="term" value="C:SNARE complex"/>
    <property type="evidence" value="ECO:0007669"/>
    <property type="project" value="TreeGrafter"/>
</dbReference>
<evidence type="ECO:0000256" key="4">
    <source>
        <dbReference type="ARBA" id="ARBA00022824"/>
    </source>
</evidence>
<evidence type="ECO:0000256" key="9">
    <source>
        <dbReference type="ARBA" id="ARBA00037934"/>
    </source>
</evidence>
<evidence type="ECO:0000256" key="11">
    <source>
        <dbReference type="SAM" id="MobiDB-lite"/>
    </source>
</evidence>
<dbReference type="PANTHER" id="PTHR12825:SF0">
    <property type="entry name" value="VESICLE TRANSPORT PROTEIN SEC20"/>
    <property type="match status" value="1"/>
</dbReference>
<dbReference type="EMBL" id="JAVRRL010000026">
    <property type="protein sequence ID" value="KAK5113045.1"/>
    <property type="molecule type" value="Genomic_DNA"/>
</dbReference>
<organism evidence="14 15">
    <name type="scientific">Meristemomyces frigidus</name>
    <dbReference type="NCBI Taxonomy" id="1508187"/>
    <lineage>
        <taxon>Eukaryota</taxon>
        <taxon>Fungi</taxon>
        <taxon>Dikarya</taxon>
        <taxon>Ascomycota</taxon>
        <taxon>Pezizomycotina</taxon>
        <taxon>Dothideomycetes</taxon>
        <taxon>Dothideomycetidae</taxon>
        <taxon>Mycosphaerellales</taxon>
        <taxon>Teratosphaeriaceae</taxon>
        <taxon>Meristemomyces</taxon>
    </lineage>
</organism>
<evidence type="ECO:0000256" key="1">
    <source>
        <dbReference type="ARBA" id="ARBA00004163"/>
    </source>
</evidence>
<reference evidence="14" key="1">
    <citation type="submission" date="2023-08" db="EMBL/GenBank/DDBJ databases">
        <title>Black Yeasts Isolated from many extreme environments.</title>
        <authorList>
            <person name="Coleine C."/>
            <person name="Stajich J.E."/>
            <person name="Selbmann L."/>
        </authorList>
    </citation>
    <scope>NUCLEOTIDE SEQUENCE</scope>
    <source>
        <strain evidence="14">CCFEE 5401</strain>
    </source>
</reference>
<evidence type="ECO:0000256" key="8">
    <source>
        <dbReference type="ARBA" id="ARBA00023136"/>
    </source>
</evidence>
<feature type="transmembrane region" description="Helical" evidence="12">
    <location>
        <begin position="253"/>
        <end position="271"/>
    </location>
</feature>
<sequence length="442" mass="49101">MSIQQVADQLLQLSESLKQTNTLIVRLSKLSSRPGSEPLDSENTVRIELAQDIHDSLKQLEEDFELLKQESDDLTTITTSHKRRDSVRDTERQRISAQVARTGEDLRQSHSRFRKAQLSAKRASESAKQKERELVFAGLSAIPEQEQNGTADSITSKPTGDLFAGRSKRLQQKQLSKDEQLILASSDVTAALRRTHNLLSTELSRSRFAQETFDQSTAALSELGEKYTDLDTILTNSKNLLGTLLRSQKSDTWYLETAFYLLIATIAWLFFRRILYGPFFKLPLFLWHLLVLGARWIVLKPIWLFLTLTGVITTSPAAAQTTALTSTRKPLIVQKSASAGPPVLAMSDRDALQSGAGVPAGAGGAGAKVGKDEEIERQMSEKIGRMHEESQREARGEGETVVRRGDGTILQERGDVPVNPKKKPGIGAEEVGQKARRKRDEL</sequence>